<reference evidence="1 2" key="1">
    <citation type="journal article" date="2003" name="Proc. Natl. Acad. Sci. U.S.A.">
        <title>Complete genome sequence of the marine planctomycete Pirellula sp. strain 1.</title>
        <authorList>
            <person name="Gloeckner F.O."/>
            <person name="Kube M."/>
            <person name="Bauer M."/>
            <person name="Teeling H."/>
            <person name="Lombardot T."/>
            <person name="Ludwig W."/>
            <person name="Gade D."/>
            <person name="Beck A."/>
            <person name="Borzym K."/>
            <person name="Heitmann K."/>
            <person name="Rabus R."/>
            <person name="Schlesner H."/>
            <person name="Amann R."/>
            <person name="Reinhardt R."/>
        </authorList>
    </citation>
    <scope>NUCLEOTIDE SEQUENCE [LARGE SCALE GENOMIC DNA]</scope>
    <source>
        <strain evidence="2">DSM 10527 / NCIMB 13988 / SH1</strain>
    </source>
</reference>
<dbReference type="PATRIC" id="fig|243090.15.peg.5476"/>
<proteinExistence type="predicted"/>
<dbReference type="InParanoid" id="Q7UEJ8"/>
<dbReference type="STRING" id="243090.RB11293"/>
<name>Q7UEJ8_RHOBA</name>
<evidence type="ECO:0000313" key="2">
    <source>
        <dbReference type="Proteomes" id="UP000001025"/>
    </source>
</evidence>
<protein>
    <submittedName>
        <fullName evidence="1">Uncharacterized protein</fullName>
    </submittedName>
</protein>
<organism evidence="1 2">
    <name type="scientific">Rhodopirellula baltica (strain DSM 10527 / NCIMB 13988 / SH1)</name>
    <dbReference type="NCBI Taxonomy" id="243090"/>
    <lineage>
        <taxon>Bacteria</taxon>
        <taxon>Pseudomonadati</taxon>
        <taxon>Planctomycetota</taxon>
        <taxon>Planctomycetia</taxon>
        <taxon>Pirellulales</taxon>
        <taxon>Pirellulaceae</taxon>
        <taxon>Rhodopirellula</taxon>
    </lineage>
</organism>
<accession>Q7UEJ8</accession>
<dbReference type="EnsemblBacteria" id="CAD79037">
    <property type="protein sequence ID" value="CAD79037"/>
    <property type="gene ID" value="RB11293"/>
</dbReference>
<keyword evidence="2" id="KW-1185">Reference proteome</keyword>
<evidence type="ECO:0000313" key="1">
    <source>
        <dbReference type="EMBL" id="CAD79037.1"/>
    </source>
</evidence>
<sequence>MARLRFIVKMRGDLILHSCRKEEMNAGGVTQFSVSWLQDALEKRHVEYRRRSLGPAPANESDGTEWHPAFDVTADLLSNAHNHRAKSRLLLGILPRC</sequence>
<gene>
    <name evidence="1" type="ordered locus">RB11293</name>
</gene>
<dbReference type="Proteomes" id="UP000001025">
    <property type="component" value="Chromosome"/>
</dbReference>
<dbReference type="HOGENOM" id="CLU_2344735_0_0_0"/>
<dbReference type="EMBL" id="BX294153">
    <property type="protein sequence ID" value="CAD79037.1"/>
    <property type="molecule type" value="Genomic_DNA"/>
</dbReference>
<dbReference type="AlphaFoldDB" id="Q7UEJ8"/>
<dbReference type="KEGG" id="rba:RB11293"/>